<accession>A0A5B7GNH7</accession>
<evidence type="ECO:0000313" key="2">
    <source>
        <dbReference type="Proteomes" id="UP000324222"/>
    </source>
</evidence>
<comment type="caution">
    <text evidence="1">The sequence shown here is derived from an EMBL/GenBank/DDBJ whole genome shotgun (WGS) entry which is preliminary data.</text>
</comment>
<gene>
    <name evidence="1" type="ORF">E2C01_055725</name>
</gene>
<dbReference type="Proteomes" id="UP000324222">
    <property type="component" value="Unassembled WGS sequence"/>
</dbReference>
<proteinExistence type="predicted"/>
<name>A0A5B7GNH7_PORTR</name>
<evidence type="ECO:0000313" key="1">
    <source>
        <dbReference type="EMBL" id="MPC61651.1"/>
    </source>
</evidence>
<sequence length="118" mass="13135">MSTSVSRGREKFPKLSYSRAWLCSLPSIETAEMTPAAKEKDTGIGDMWPPPIRKSLVSLPRLLYQCQSTPDQARTTAATAVNVFLQDWPETSALRQNLDANTEPPIDLKRNATFASHE</sequence>
<organism evidence="1 2">
    <name type="scientific">Portunus trituberculatus</name>
    <name type="common">Swimming crab</name>
    <name type="synonym">Neptunus trituberculatus</name>
    <dbReference type="NCBI Taxonomy" id="210409"/>
    <lineage>
        <taxon>Eukaryota</taxon>
        <taxon>Metazoa</taxon>
        <taxon>Ecdysozoa</taxon>
        <taxon>Arthropoda</taxon>
        <taxon>Crustacea</taxon>
        <taxon>Multicrustacea</taxon>
        <taxon>Malacostraca</taxon>
        <taxon>Eumalacostraca</taxon>
        <taxon>Eucarida</taxon>
        <taxon>Decapoda</taxon>
        <taxon>Pleocyemata</taxon>
        <taxon>Brachyura</taxon>
        <taxon>Eubrachyura</taxon>
        <taxon>Portunoidea</taxon>
        <taxon>Portunidae</taxon>
        <taxon>Portuninae</taxon>
        <taxon>Portunus</taxon>
    </lineage>
</organism>
<keyword evidence="2" id="KW-1185">Reference proteome</keyword>
<dbReference type="EMBL" id="VSRR010018748">
    <property type="protein sequence ID" value="MPC61651.1"/>
    <property type="molecule type" value="Genomic_DNA"/>
</dbReference>
<reference evidence="1 2" key="1">
    <citation type="submission" date="2019-05" db="EMBL/GenBank/DDBJ databases">
        <title>Another draft genome of Portunus trituberculatus and its Hox gene families provides insights of decapod evolution.</title>
        <authorList>
            <person name="Jeong J.-H."/>
            <person name="Song I."/>
            <person name="Kim S."/>
            <person name="Choi T."/>
            <person name="Kim D."/>
            <person name="Ryu S."/>
            <person name="Kim W."/>
        </authorList>
    </citation>
    <scope>NUCLEOTIDE SEQUENCE [LARGE SCALE GENOMIC DNA]</scope>
    <source>
        <tissue evidence="1">Muscle</tissue>
    </source>
</reference>
<protein>
    <submittedName>
        <fullName evidence="1">Uncharacterized protein</fullName>
    </submittedName>
</protein>
<dbReference type="AlphaFoldDB" id="A0A5B7GNH7"/>